<organism evidence="2 3">
    <name type="scientific">Mytilus galloprovincialis</name>
    <name type="common">Mediterranean mussel</name>
    <dbReference type="NCBI Taxonomy" id="29158"/>
    <lineage>
        <taxon>Eukaryota</taxon>
        <taxon>Metazoa</taxon>
        <taxon>Spiralia</taxon>
        <taxon>Lophotrochozoa</taxon>
        <taxon>Mollusca</taxon>
        <taxon>Bivalvia</taxon>
        <taxon>Autobranchia</taxon>
        <taxon>Pteriomorphia</taxon>
        <taxon>Mytilida</taxon>
        <taxon>Mytiloidea</taxon>
        <taxon>Mytilidae</taxon>
        <taxon>Mytilinae</taxon>
        <taxon>Mytilus</taxon>
    </lineage>
</organism>
<evidence type="ECO:0000313" key="3">
    <source>
        <dbReference type="Proteomes" id="UP000596742"/>
    </source>
</evidence>
<protein>
    <submittedName>
        <fullName evidence="2">Uncharacterized protein</fullName>
    </submittedName>
</protein>
<feature type="region of interest" description="Disordered" evidence="1">
    <location>
        <begin position="1"/>
        <end position="25"/>
    </location>
</feature>
<dbReference type="EMBL" id="UYJE01000677">
    <property type="protein sequence ID" value="VDH95156.1"/>
    <property type="molecule type" value="Genomic_DNA"/>
</dbReference>
<comment type="caution">
    <text evidence="2">The sequence shown here is derived from an EMBL/GenBank/DDBJ whole genome shotgun (WGS) entry which is preliminary data.</text>
</comment>
<dbReference type="Proteomes" id="UP000596742">
    <property type="component" value="Unassembled WGS sequence"/>
</dbReference>
<evidence type="ECO:0000256" key="1">
    <source>
        <dbReference type="SAM" id="MobiDB-lite"/>
    </source>
</evidence>
<dbReference type="AlphaFoldDB" id="A0A8B6BUS2"/>
<name>A0A8B6BUS2_MYTGA</name>
<sequence>MEQVPPHPNDQSNEDIDCDKKESSRAVELQSLRVNEESENIISRQASTIEQRHPYINTSSYCQRNDDTVTENANAHVPVSTPMSKEKIDI</sequence>
<keyword evidence="3" id="KW-1185">Reference proteome</keyword>
<accession>A0A8B6BUS2</accession>
<gene>
    <name evidence="2" type="ORF">MGAL_10B080338</name>
</gene>
<evidence type="ECO:0000313" key="2">
    <source>
        <dbReference type="EMBL" id="VDH95156.1"/>
    </source>
</evidence>
<proteinExistence type="predicted"/>
<reference evidence="2" key="1">
    <citation type="submission" date="2018-11" db="EMBL/GenBank/DDBJ databases">
        <authorList>
            <person name="Alioto T."/>
            <person name="Alioto T."/>
        </authorList>
    </citation>
    <scope>NUCLEOTIDE SEQUENCE</scope>
</reference>